<feature type="compositionally biased region" description="Basic and acidic residues" evidence="1">
    <location>
        <begin position="151"/>
        <end position="173"/>
    </location>
</feature>
<keyword evidence="2" id="KW-1133">Transmembrane helix</keyword>
<dbReference type="OrthoDB" id="4943943at2"/>
<dbReference type="Pfam" id="PF07332">
    <property type="entry name" value="Phage_holin_3_6"/>
    <property type="match status" value="1"/>
</dbReference>
<keyword evidence="2" id="KW-0812">Transmembrane</keyword>
<feature type="transmembrane region" description="Helical" evidence="2">
    <location>
        <begin position="91"/>
        <end position="114"/>
    </location>
</feature>
<reference evidence="3 4" key="1">
    <citation type="submission" date="2018-09" db="EMBL/GenBank/DDBJ databases">
        <title>Novel species of Arthrobacter.</title>
        <authorList>
            <person name="Liu Q."/>
            <person name="Xin Y.-H."/>
        </authorList>
    </citation>
    <scope>NUCLEOTIDE SEQUENCE [LARGE SCALE GENOMIC DNA]</scope>
    <source>
        <strain evidence="3 4">Hz2</strain>
    </source>
</reference>
<name>A0A3A5MCR6_9MICC</name>
<dbReference type="EMBL" id="QZVT01000003">
    <property type="protein sequence ID" value="RJT80819.1"/>
    <property type="molecule type" value="Genomic_DNA"/>
</dbReference>
<feature type="region of interest" description="Disordered" evidence="1">
    <location>
        <begin position="149"/>
        <end position="194"/>
    </location>
</feature>
<feature type="transmembrane region" description="Helical" evidence="2">
    <location>
        <begin position="58"/>
        <end position="85"/>
    </location>
</feature>
<gene>
    <name evidence="3" type="ORF">D6T63_06305</name>
</gene>
<keyword evidence="4" id="KW-1185">Reference proteome</keyword>
<dbReference type="InterPro" id="IPR009937">
    <property type="entry name" value="Phage_holin_3_6"/>
</dbReference>
<feature type="compositionally biased region" description="Basic and acidic residues" evidence="1">
    <location>
        <begin position="181"/>
        <end position="194"/>
    </location>
</feature>
<dbReference type="Proteomes" id="UP000272560">
    <property type="component" value="Unassembled WGS sequence"/>
</dbReference>
<protein>
    <submittedName>
        <fullName evidence="3">Phage holin family protein</fullName>
    </submittedName>
</protein>
<feature type="region of interest" description="Disordered" evidence="1">
    <location>
        <begin position="212"/>
        <end position="235"/>
    </location>
</feature>
<keyword evidence="2" id="KW-0472">Membrane</keyword>
<evidence type="ECO:0000313" key="3">
    <source>
        <dbReference type="EMBL" id="RJT80819.1"/>
    </source>
</evidence>
<dbReference type="AlphaFoldDB" id="A0A3A5MCR6"/>
<proteinExistence type="predicted"/>
<accession>A0A3A5MCR6</accession>
<evidence type="ECO:0000256" key="2">
    <source>
        <dbReference type="SAM" id="Phobius"/>
    </source>
</evidence>
<comment type="caution">
    <text evidence="3">The sequence shown here is derived from an EMBL/GenBank/DDBJ whole genome shotgun (WGS) entry which is preliminary data.</text>
</comment>
<evidence type="ECO:0000256" key="1">
    <source>
        <dbReference type="SAM" id="MobiDB-lite"/>
    </source>
</evidence>
<evidence type="ECO:0000313" key="4">
    <source>
        <dbReference type="Proteomes" id="UP000272560"/>
    </source>
</evidence>
<organism evidence="3 4">
    <name type="scientific">Arthrobacter cheniae</name>
    <dbReference type="NCBI Taxonomy" id="1258888"/>
    <lineage>
        <taxon>Bacteria</taxon>
        <taxon>Bacillati</taxon>
        <taxon>Actinomycetota</taxon>
        <taxon>Actinomycetes</taxon>
        <taxon>Micrococcales</taxon>
        <taxon>Micrococcaceae</taxon>
        <taxon>Arthrobacter</taxon>
    </lineage>
</organism>
<sequence length="279" mass="30151">MEAGPMNSSASTRGKRISGSVSLFGLIKLLARLTPRQINDEFSIAVQQMKQKGIKAGIAAAFLVVALIFVLFFAVALVVAAVMGLAEIMPAWLAALLVSVLFLVIGGILALIGVSRLKKQLPLVPEDAIRGLRYDLGVLKEGRSFDPATLDIKKPKDDKNDKDRKDDDKDAKPKVPTPSYEELRGRSGERRTHIADARDSLGARVDVKARLNGAKHRSQQGGTKTGSTSGDRSRDNVAAVAVRRDVPHNTSLADRWKPLSVLAGSVVAMLVMLRRLLSK</sequence>
<feature type="compositionally biased region" description="Low complexity" evidence="1">
    <location>
        <begin position="219"/>
        <end position="235"/>
    </location>
</feature>